<organism evidence="9 10">
    <name type="scientific">Thielaviopsis punctulata</name>
    <dbReference type="NCBI Taxonomy" id="72032"/>
    <lineage>
        <taxon>Eukaryota</taxon>
        <taxon>Fungi</taxon>
        <taxon>Dikarya</taxon>
        <taxon>Ascomycota</taxon>
        <taxon>Pezizomycotina</taxon>
        <taxon>Sordariomycetes</taxon>
        <taxon>Hypocreomycetidae</taxon>
        <taxon>Microascales</taxon>
        <taxon>Ceratocystidaceae</taxon>
        <taxon>Thielaviopsis</taxon>
    </lineage>
</organism>
<reference evidence="9 10" key="1">
    <citation type="submission" date="2015-03" db="EMBL/GenBank/DDBJ databases">
        <authorList>
            <person name="Radwan O."/>
            <person name="Al-Naeli F.A."/>
            <person name="Rendon G.A."/>
            <person name="Fields C."/>
        </authorList>
    </citation>
    <scope>NUCLEOTIDE SEQUENCE [LARGE SCALE GENOMIC DNA]</scope>
    <source>
        <strain evidence="9">CR-DP1</strain>
    </source>
</reference>
<evidence type="ECO:0000256" key="6">
    <source>
        <dbReference type="ARBA" id="ARBA00038357"/>
    </source>
</evidence>
<evidence type="ECO:0000256" key="4">
    <source>
        <dbReference type="ARBA" id="ARBA00022824"/>
    </source>
</evidence>
<evidence type="ECO:0000313" key="10">
    <source>
        <dbReference type="Proteomes" id="UP000033483"/>
    </source>
</evidence>
<evidence type="ECO:0000256" key="1">
    <source>
        <dbReference type="ARBA" id="ARBA00004240"/>
    </source>
</evidence>
<dbReference type="InterPro" id="IPR001199">
    <property type="entry name" value="Cyt_B5-like_heme/steroid-bd"/>
</dbReference>
<evidence type="ECO:0000256" key="2">
    <source>
        <dbReference type="ARBA" id="ARBA00022617"/>
    </source>
</evidence>
<dbReference type="OrthoDB" id="547796at2759"/>
<sequence length="181" mass="20157">MDHVVQTLMNEAAKSATPDESRWTMFGVLTPVDTILVTFILFTISGWIFPPSFPKPARSRPPRVFKTFTPRTLLPYTGVDGTPIYLAVKGQVFDVTHRPQFYGPGSSYANFAGRDASRGLATNSFDEDVLTQDLDGPLDPLEGLTDEQIEALNGWEESFRGKYTVVGKLVSQADYDKMEKK</sequence>
<comment type="similarity">
    <text evidence="6">Belongs to the cytochrome b5 family. MAPR subfamily.</text>
</comment>
<protein>
    <recommendedName>
        <fullName evidence="8">Cytochrome b5 heme-binding domain-containing protein</fullName>
    </recommendedName>
</protein>
<keyword evidence="7" id="KW-0812">Transmembrane</keyword>
<feature type="domain" description="Cytochrome b5 heme-binding" evidence="8">
    <location>
        <begin position="68"/>
        <end position="170"/>
    </location>
</feature>
<dbReference type="GO" id="GO:0016020">
    <property type="term" value="C:membrane"/>
    <property type="evidence" value="ECO:0007669"/>
    <property type="project" value="TreeGrafter"/>
</dbReference>
<evidence type="ECO:0000256" key="3">
    <source>
        <dbReference type="ARBA" id="ARBA00022723"/>
    </source>
</evidence>
<keyword evidence="7" id="KW-0472">Membrane</keyword>
<gene>
    <name evidence="9" type="ORF">TD95_002833</name>
</gene>
<keyword evidence="10" id="KW-1185">Reference proteome</keyword>
<keyword evidence="2" id="KW-0349">Heme</keyword>
<evidence type="ECO:0000313" key="9">
    <source>
        <dbReference type="EMBL" id="KKA28813.1"/>
    </source>
</evidence>
<dbReference type="InterPro" id="IPR036400">
    <property type="entry name" value="Cyt_B5-like_heme/steroid_sf"/>
</dbReference>
<accession>A0A0F4ZFZ1</accession>
<comment type="subcellular location">
    <subcellularLocation>
        <location evidence="1">Endoplasmic reticulum</location>
    </subcellularLocation>
</comment>
<dbReference type="GO" id="GO:0046872">
    <property type="term" value="F:metal ion binding"/>
    <property type="evidence" value="ECO:0007669"/>
    <property type="project" value="UniProtKB-KW"/>
</dbReference>
<dbReference type="Gene3D" id="3.10.120.10">
    <property type="entry name" value="Cytochrome b5-like heme/steroid binding domain"/>
    <property type="match status" value="1"/>
</dbReference>
<dbReference type="EMBL" id="LAEV01001118">
    <property type="protein sequence ID" value="KKA28813.1"/>
    <property type="molecule type" value="Genomic_DNA"/>
</dbReference>
<keyword evidence="5" id="KW-0408">Iron</keyword>
<dbReference type="GO" id="GO:0020037">
    <property type="term" value="F:heme binding"/>
    <property type="evidence" value="ECO:0007669"/>
    <property type="project" value="UniProtKB-ARBA"/>
</dbReference>
<comment type="caution">
    <text evidence="9">The sequence shown here is derived from an EMBL/GenBank/DDBJ whole genome shotgun (WGS) entry which is preliminary data.</text>
</comment>
<name>A0A0F4ZFZ1_9PEZI</name>
<proteinExistence type="inferred from homology"/>
<dbReference type="PANTHER" id="PTHR10281">
    <property type="entry name" value="MEMBRANE-ASSOCIATED PROGESTERONE RECEPTOR COMPONENT-RELATED"/>
    <property type="match status" value="1"/>
</dbReference>
<evidence type="ECO:0000256" key="7">
    <source>
        <dbReference type="SAM" id="Phobius"/>
    </source>
</evidence>
<dbReference type="SMART" id="SM01117">
    <property type="entry name" value="Cyt-b5"/>
    <property type="match status" value="1"/>
</dbReference>
<dbReference type="AlphaFoldDB" id="A0A0F4ZFZ1"/>
<evidence type="ECO:0000259" key="8">
    <source>
        <dbReference type="SMART" id="SM01117"/>
    </source>
</evidence>
<keyword evidence="7" id="KW-1133">Transmembrane helix</keyword>
<feature type="transmembrane region" description="Helical" evidence="7">
    <location>
        <begin position="23"/>
        <end position="49"/>
    </location>
</feature>
<dbReference type="PANTHER" id="PTHR10281:SF72">
    <property type="entry name" value="NEUDESIN"/>
    <property type="match status" value="1"/>
</dbReference>
<evidence type="ECO:0000256" key="5">
    <source>
        <dbReference type="ARBA" id="ARBA00023004"/>
    </source>
</evidence>
<dbReference type="Pfam" id="PF00173">
    <property type="entry name" value="Cyt-b5"/>
    <property type="match status" value="1"/>
</dbReference>
<dbReference type="InterPro" id="IPR050577">
    <property type="entry name" value="MAPR/NEUFC/NENF-like"/>
</dbReference>
<dbReference type="GO" id="GO:0005783">
    <property type="term" value="C:endoplasmic reticulum"/>
    <property type="evidence" value="ECO:0007669"/>
    <property type="project" value="UniProtKB-SubCell"/>
</dbReference>
<dbReference type="FunFam" id="3.10.120.10:FF:000003">
    <property type="entry name" value="membrane-associated progesterone receptor component 1"/>
    <property type="match status" value="1"/>
</dbReference>
<dbReference type="Proteomes" id="UP000033483">
    <property type="component" value="Unassembled WGS sequence"/>
</dbReference>
<keyword evidence="3" id="KW-0479">Metal-binding</keyword>
<dbReference type="SUPFAM" id="SSF55856">
    <property type="entry name" value="Cytochrome b5-like heme/steroid binding domain"/>
    <property type="match status" value="1"/>
</dbReference>
<keyword evidence="4" id="KW-0256">Endoplasmic reticulum</keyword>